<sequence>MTMLAERFDRAVGVLLAEHPEDDEGRMFHSRGLRTGGHFYAFCPTTDGVVLKLPAARVAELVASAEGAPCSPRPGRPMREWVRVDPVDQRTLTAYLREARSFVAG</sequence>
<evidence type="ECO:0008006" key="3">
    <source>
        <dbReference type="Google" id="ProtNLM"/>
    </source>
</evidence>
<keyword evidence="2" id="KW-1185">Reference proteome</keyword>
<dbReference type="RefSeq" id="WP_265382929.1">
    <property type="nucleotide sequence ID" value="NZ_CP110615.1"/>
</dbReference>
<protein>
    <recommendedName>
        <fullName evidence="3">YjbR protein</fullName>
    </recommendedName>
</protein>
<dbReference type="EMBL" id="CP110615">
    <property type="protein sequence ID" value="UZJ24823.1"/>
    <property type="molecule type" value="Genomic_DNA"/>
</dbReference>
<reference evidence="1" key="1">
    <citation type="submission" date="2022-10" db="EMBL/GenBank/DDBJ databases">
        <title>Rhodococcus sp.75.</title>
        <authorList>
            <person name="Sun M."/>
        </authorList>
    </citation>
    <scope>NUCLEOTIDE SEQUENCE</scope>
    <source>
        <strain evidence="1">75</strain>
    </source>
</reference>
<proteinExistence type="predicted"/>
<accession>A0ABY6P0T4</accession>
<evidence type="ECO:0000313" key="2">
    <source>
        <dbReference type="Proteomes" id="UP001164965"/>
    </source>
</evidence>
<evidence type="ECO:0000313" key="1">
    <source>
        <dbReference type="EMBL" id="UZJ24823.1"/>
    </source>
</evidence>
<name>A0ABY6P0T4_9NOCA</name>
<organism evidence="1 2">
    <name type="scientific">Rhodococcus antarcticus</name>
    <dbReference type="NCBI Taxonomy" id="2987751"/>
    <lineage>
        <taxon>Bacteria</taxon>
        <taxon>Bacillati</taxon>
        <taxon>Actinomycetota</taxon>
        <taxon>Actinomycetes</taxon>
        <taxon>Mycobacteriales</taxon>
        <taxon>Nocardiaceae</taxon>
        <taxon>Rhodococcus</taxon>
    </lineage>
</organism>
<dbReference type="Proteomes" id="UP001164965">
    <property type="component" value="Chromosome"/>
</dbReference>
<gene>
    <name evidence="1" type="ORF">RHODO2019_17250</name>
</gene>